<keyword evidence="2" id="KW-0472">Membrane</keyword>
<protein>
    <recommendedName>
        <fullName evidence="5">DUF4190 domain-containing protein</fullName>
    </recommendedName>
</protein>
<feature type="region of interest" description="Disordered" evidence="1">
    <location>
        <begin position="1"/>
        <end position="31"/>
    </location>
</feature>
<name>A0ABN3KIV5_9ACTN</name>
<evidence type="ECO:0008006" key="5">
    <source>
        <dbReference type="Google" id="ProtNLM"/>
    </source>
</evidence>
<feature type="compositionally biased region" description="Pro residues" evidence="1">
    <location>
        <begin position="7"/>
        <end position="28"/>
    </location>
</feature>
<dbReference type="EMBL" id="BAAASZ010000032">
    <property type="protein sequence ID" value="GAA2458051.1"/>
    <property type="molecule type" value="Genomic_DNA"/>
</dbReference>
<accession>A0ABN3KIV5</accession>
<feature type="transmembrane region" description="Helical" evidence="2">
    <location>
        <begin position="106"/>
        <end position="130"/>
    </location>
</feature>
<proteinExistence type="predicted"/>
<evidence type="ECO:0000313" key="4">
    <source>
        <dbReference type="Proteomes" id="UP001501638"/>
    </source>
</evidence>
<evidence type="ECO:0000256" key="2">
    <source>
        <dbReference type="SAM" id="Phobius"/>
    </source>
</evidence>
<keyword evidence="2" id="KW-0812">Transmembrane</keyword>
<feature type="region of interest" description="Disordered" evidence="1">
    <location>
        <begin position="208"/>
        <end position="235"/>
    </location>
</feature>
<keyword evidence="2" id="KW-1133">Transmembrane helix</keyword>
<sequence length="287" mass="29173">MTSEQHPFPPAPGPRPPYPAPHGNPPGNPWGGVPGGAYAHGWAPPPRPRNGIGVAALVLGIVAAVTGASFFLSPLGCVLGVVALVLGTAGLRRVRAGTATNRGQALAGVWTGAGAVLLSAALSVVLAFAVCGVLRFTEVTSEEGTVHRPAAPGEAVVYGDGLTVRGSLAVEEGAGPSEAGRVRIVFTLSNDGDETIDLRDGDIEFSADVEPIPEGDVERAASTPDELAPGDSARAEFSMPVPEGTVFLSADYAPGADHDVAFWDFGTPFPDVDTPGQPEGPDDTTSV</sequence>
<evidence type="ECO:0000313" key="3">
    <source>
        <dbReference type="EMBL" id="GAA2458051.1"/>
    </source>
</evidence>
<organism evidence="3 4">
    <name type="scientific">Streptomyces macrosporus</name>
    <dbReference type="NCBI Taxonomy" id="44032"/>
    <lineage>
        <taxon>Bacteria</taxon>
        <taxon>Bacillati</taxon>
        <taxon>Actinomycetota</taxon>
        <taxon>Actinomycetes</taxon>
        <taxon>Kitasatosporales</taxon>
        <taxon>Streptomycetaceae</taxon>
        <taxon>Streptomyces</taxon>
    </lineage>
</organism>
<feature type="region of interest" description="Disordered" evidence="1">
    <location>
        <begin position="267"/>
        <end position="287"/>
    </location>
</feature>
<dbReference type="RefSeq" id="WP_344327013.1">
    <property type="nucleotide sequence ID" value="NZ_BAAASZ010000032.1"/>
</dbReference>
<evidence type="ECO:0000256" key="1">
    <source>
        <dbReference type="SAM" id="MobiDB-lite"/>
    </source>
</evidence>
<keyword evidence="4" id="KW-1185">Reference proteome</keyword>
<feature type="transmembrane region" description="Helical" evidence="2">
    <location>
        <begin position="52"/>
        <end position="85"/>
    </location>
</feature>
<comment type="caution">
    <text evidence="3">The sequence shown here is derived from an EMBL/GenBank/DDBJ whole genome shotgun (WGS) entry which is preliminary data.</text>
</comment>
<dbReference type="Proteomes" id="UP001501638">
    <property type="component" value="Unassembled WGS sequence"/>
</dbReference>
<reference evidence="3 4" key="1">
    <citation type="journal article" date="2019" name="Int. J. Syst. Evol. Microbiol.">
        <title>The Global Catalogue of Microorganisms (GCM) 10K type strain sequencing project: providing services to taxonomists for standard genome sequencing and annotation.</title>
        <authorList>
            <consortium name="The Broad Institute Genomics Platform"/>
            <consortium name="The Broad Institute Genome Sequencing Center for Infectious Disease"/>
            <person name="Wu L."/>
            <person name="Ma J."/>
        </authorList>
    </citation>
    <scope>NUCLEOTIDE SEQUENCE [LARGE SCALE GENOMIC DNA]</scope>
    <source>
        <strain evidence="3 4">JCM 6305</strain>
    </source>
</reference>
<gene>
    <name evidence="3" type="ORF">GCM10010405_47890</name>
</gene>